<dbReference type="EMBL" id="BK015124">
    <property type="protein sequence ID" value="DAD91947.1"/>
    <property type="molecule type" value="Genomic_DNA"/>
</dbReference>
<organism evidence="1">
    <name type="scientific">Siphoviridae sp. ctdLA8</name>
    <dbReference type="NCBI Taxonomy" id="2826398"/>
    <lineage>
        <taxon>Viruses</taxon>
        <taxon>Duplodnaviria</taxon>
        <taxon>Heunggongvirae</taxon>
        <taxon>Uroviricota</taxon>
        <taxon>Caudoviricetes</taxon>
    </lineage>
</organism>
<evidence type="ECO:0000313" key="1">
    <source>
        <dbReference type="EMBL" id="DAD91947.1"/>
    </source>
</evidence>
<sequence>MTLIRDIFFSVNVLRNGAHYASLRWKRDSAPNVYTDKNAKIKSSFAGTFLYDPNINYLSDELQPTISINGVENSLGIFRITTYKETTEEDGRWVAIEAYDRSWKLSTIKTESIKHFSAGSSYITIVRQMLTEAGISLVIATPSEATLQTDREDWQIGTDYLTICNALLDEINYDPIWFDANGVARLTPHETPSASNIDHQYSTTDIRFRAPVGLSASQENDFFDAPNVFVAICSNPDLDAPMVARAENDNPSSPISTFKRGQKITKVVKVDNIASQSALQAYVENIRNQSMLGTKTITFQTLAEPGHGIGDVIAIDHPTIGGIYEETGWYIELKEGSMMKHTAKRAVIA</sequence>
<name>A0A8S5NCZ6_9CAUD</name>
<proteinExistence type="predicted"/>
<reference evidence="1" key="1">
    <citation type="journal article" date="2021" name="Proc. Natl. Acad. Sci. U.S.A.">
        <title>A Catalog of Tens of Thousands of Viruses from Human Metagenomes Reveals Hidden Associations with Chronic Diseases.</title>
        <authorList>
            <person name="Tisza M.J."/>
            <person name="Buck C.B."/>
        </authorList>
    </citation>
    <scope>NUCLEOTIDE SEQUENCE</scope>
    <source>
        <strain evidence="1">CtdLA8</strain>
    </source>
</reference>
<accession>A0A8S5NCZ6</accession>
<protein>
    <submittedName>
        <fullName evidence="1">43 kDa tail protein</fullName>
    </submittedName>
</protein>